<feature type="compositionally biased region" description="Gly residues" evidence="1">
    <location>
        <begin position="576"/>
        <end position="591"/>
    </location>
</feature>
<feature type="transmembrane region" description="Helical" evidence="2">
    <location>
        <begin position="91"/>
        <end position="110"/>
    </location>
</feature>
<feature type="region of interest" description="Disordered" evidence="1">
    <location>
        <begin position="1"/>
        <end position="20"/>
    </location>
</feature>
<organism evidence="3 4">
    <name type="scientific">Diplodia seriata</name>
    <dbReference type="NCBI Taxonomy" id="420778"/>
    <lineage>
        <taxon>Eukaryota</taxon>
        <taxon>Fungi</taxon>
        <taxon>Dikarya</taxon>
        <taxon>Ascomycota</taxon>
        <taxon>Pezizomycotina</taxon>
        <taxon>Dothideomycetes</taxon>
        <taxon>Dothideomycetes incertae sedis</taxon>
        <taxon>Botryosphaeriales</taxon>
        <taxon>Botryosphaeriaceae</taxon>
        <taxon>Diplodia</taxon>
    </lineage>
</organism>
<reference evidence="3 4" key="2">
    <citation type="submission" date="2015-05" db="EMBL/GenBank/DDBJ databases">
        <title>Distinctive expansion of gene families associated with plant cell wall degradation and secondary metabolism in the genomes of grapevine trunk pathogens.</title>
        <authorList>
            <person name="Lawrence D.P."/>
            <person name="Travadon R."/>
            <person name="Rolshausen P.E."/>
            <person name="Baumgartner K."/>
        </authorList>
    </citation>
    <scope>NUCLEOTIDE SEQUENCE [LARGE SCALE GENOMIC DNA]</scope>
    <source>
        <strain evidence="3">DS831</strain>
    </source>
</reference>
<name>A0A0G2GHH8_9PEZI</name>
<feature type="transmembrane region" description="Helical" evidence="2">
    <location>
        <begin position="205"/>
        <end position="229"/>
    </location>
</feature>
<accession>A0A0G2GHH8</accession>
<feature type="region of interest" description="Disordered" evidence="1">
    <location>
        <begin position="437"/>
        <end position="503"/>
    </location>
</feature>
<proteinExistence type="predicted"/>
<keyword evidence="2" id="KW-1133">Transmembrane helix</keyword>
<evidence type="ECO:0000313" key="4">
    <source>
        <dbReference type="Proteomes" id="UP000034182"/>
    </source>
</evidence>
<feature type="region of interest" description="Disordered" evidence="1">
    <location>
        <begin position="522"/>
        <end position="642"/>
    </location>
</feature>
<evidence type="ECO:0000256" key="1">
    <source>
        <dbReference type="SAM" id="MobiDB-lite"/>
    </source>
</evidence>
<feature type="region of interest" description="Disordered" evidence="1">
    <location>
        <begin position="27"/>
        <end position="50"/>
    </location>
</feature>
<protein>
    <submittedName>
        <fullName evidence="3">Uncharacterized protein</fullName>
    </submittedName>
</protein>
<gene>
    <name evidence="3" type="ORF">UCDDS831_g03178</name>
</gene>
<sequence length="703" mass="77153">MPAQPYMYNPPQRYSATSDTLYGFDPKAVTKASRQPPRSPPKKQDGPLVDFNRHPDSYAALSQSRSNVKPMNPRVKVAIKWVRWVQFGFRILQLVGAIGLLICVICIKGTQATEGWIIRVPAAVDIVCDLYAIYHLVRPAKSRAASSSASYHFFTLVIDTGLIPFYVFTAMLANNNWQEAPGADGRWRTFFNTDLATSKILLTTWLTSVTVGGLHLISIGLGLYLVLVFRKISKFPPDMNPLEDNLTSRRGTRHKHKTSSLSDITVRPEKRFSDLSGSTAMSSPTRSSHAQDDPLIPDVRTMPFMDSRRNSNVLYNPHSPQSARESRVYMHGRNDSMIPAKLDLKNLPKMSPGGYDSMSPGSSPDRSPVRSEKSRKRQSMMSDNWTIHAGEDLSASDDEEETTAKQPLVRRYSFEADDDGAVAAAAMYTDIINNNGPLSPLSDGENTGHLRPQPLRMNPPSPQPLASHNADYYSNKRASMPPPMPSFQSEIGSISSERSSDIGRAMTINSTVTRTTDAWSYFPTHGHHHQHHNDNHSSRRGSVEPAGTHSNFSSPSRSPTRKTRYYGDLRDAQEGILGGGKGRSPNGGGGMFLQKKQSQLPHHQEPHPNHLLALPNNGGGTTRRSMGRSPERPAYARVESSPRVVSRSGVDVEVVDGDLGDVKRGMALGAGGGRQRVVSGKAAEEGLAGGWEGVTRRKVSGVA</sequence>
<keyword evidence="2" id="KW-0472">Membrane</keyword>
<keyword evidence="2" id="KW-0812">Transmembrane</keyword>
<evidence type="ECO:0000313" key="3">
    <source>
        <dbReference type="EMBL" id="KKY23053.1"/>
    </source>
</evidence>
<feature type="region of interest" description="Disordered" evidence="1">
    <location>
        <begin position="240"/>
        <end position="301"/>
    </location>
</feature>
<evidence type="ECO:0000256" key="2">
    <source>
        <dbReference type="SAM" id="Phobius"/>
    </source>
</evidence>
<feature type="region of interest" description="Disordered" evidence="1">
    <location>
        <begin position="336"/>
        <end position="411"/>
    </location>
</feature>
<comment type="caution">
    <text evidence="3">The sequence shown here is derived from an EMBL/GenBank/DDBJ whole genome shotgun (WGS) entry which is preliminary data.</text>
</comment>
<feature type="transmembrane region" description="Helical" evidence="2">
    <location>
        <begin position="116"/>
        <end position="137"/>
    </location>
</feature>
<dbReference type="EMBL" id="LAQI01000070">
    <property type="protein sequence ID" value="KKY23053.1"/>
    <property type="molecule type" value="Genomic_DNA"/>
</dbReference>
<feature type="transmembrane region" description="Helical" evidence="2">
    <location>
        <begin position="149"/>
        <end position="168"/>
    </location>
</feature>
<reference evidence="3 4" key="1">
    <citation type="submission" date="2015-03" db="EMBL/GenBank/DDBJ databases">
        <authorList>
            <person name="Morales-Cruz A."/>
            <person name="Amrine K.C."/>
            <person name="Cantu D."/>
        </authorList>
    </citation>
    <scope>NUCLEOTIDE SEQUENCE [LARGE SCALE GENOMIC DNA]</scope>
    <source>
        <strain evidence="3">DS831</strain>
    </source>
</reference>
<dbReference type="Proteomes" id="UP000034182">
    <property type="component" value="Unassembled WGS sequence"/>
</dbReference>
<feature type="compositionally biased region" description="Polar residues" evidence="1">
    <location>
        <begin position="275"/>
        <end position="288"/>
    </location>
</feature>
<dbReference type="AlphaFoldDB" id="A0A0G2GHH8"/>